<evidence type="ECO:0000256" key="1">
    <source>
        <dbReference type="SAM" id="MobiDB-lite"/>
    </source>
</evidence>
<reference evidence="2 3" key="1">
    <citation type="journal article" date="2015" name="Int. J. Syst. Evol. Microbiol.">
        <title>Halomonas salicampi sp. nov., a halotolerant and alkalitolerant bacterium isolated from a saltern soil.</title>
        <authorList>
            <person name="Lee J.C."/>
            <person name="Kim Y.S."/>
            <person name="Yun B.S."/>
            <person name="Whang K.S."/>
        </authorList>
    </citation>
    <scope>NUCLEOTIDE SEQUENCE [LARGE SCALE GENOMIC DNA]</scope>
    <source>
        <strain evidence="2 3">BH103</strain>
    </source>
</reference>
<proteinExistence type="predicted"/>
<dbReference type="AlphaFoldDB" id="A0A7Z0LN31"/>
<gene>
    <name evidence="2" type="ORF">HZS81_14285</name>
</gene>
<comment type="caution">
    <text evidence="2">The sequence shown here is derived from an EMBL/GenBank/DDBJ whole genome shotgun (WGS) entry which is preliminary data.</text>
</comment>
<evidence type="ECO:0000313" key="2">
    <source>
        <dbReference type="EMBL" id="NYS61924.1"/>
    </source>
</evidence>
<feature type="region of interest" description="Disordered" evidence="1">
    <location>
        <begin position="102"/>
        <end position="142"/>
    </location>
</feature>
<dbReference type="RefSeq" id="WP_179931207.1">
    <property type="nucleotide sequence ID" value="NZ_JACCDF010000013.1"/>
</dbReference>
<protein>
    <submittedName>
        <fullName evidence="2">Uncharacterized protein</fullName>
    </submittedName>
</protein>
<keyword evidence="3" id="KW-1185">Reference proteome</keyword>
<dbReference type="Proteomes" id="UP000586119">
    <property type="component" value="Unassembled WGS sequence"/>
</dbReference>
<feature type="compositionally biased region" description="Basic residues" evidence="1">
    <location>
        <begin position="206"/>
        <end position="216"/>
    </location>
</feature>
<feature type="region of interest" description="Disordered" evidence="1">
    <location>
        <begin position="185"/>
        <end position="216"/>
    </location>
</feature>
<name>A0A7Z0LN31_9GAMM</name>
<sequence>MRNRLADVVRCRSKGQKRVGPFILEGLIHDAEVVLEQRRPMAIPAVGVRVCLQVAQQLVNQREMMAGHVTRQLCLDRLELHRGGCGHGRDGEIHATKLAPGLRSIPTHDPADQHHHEDDQRPHAHAANQPGPDSIYPGHHRLCGGRGGVRGIDVTPVRIPETTSLQPRLERFWPHGVEGHHASKAVEDRQGNDGSQESRAIAHQAHIMRSRRRIRR</sequence>
<organism evidence="2 3">
    <name type="scientific">Vreelandella salicampi</name>
    <dbReference type="NCBI Taxonomy" id="1449798"/>
    <lineage>
        <taxon>Bacteria</taxon>
        <taxon>Pseudomonadati</taxon>
        <taxon>Pseudomonadota</taxon>
        <taxon>Gammaproteobacteria</taxon>
        <taxon>Oceanospirillales</taxon>
        <taxon>Halomonadaceae</taxon>
        <taxon>Vreelandella</taxon>
    </lineage>
</organism>
<accession>A0A7Z0LN31</accession>
<dbReference type="EMBL" id="JACCDF010000013">
    <property type="protein sequence ID" value="NYS61924.1"/>
    <property type="molecule type" value="Genomic_DNA"/>
</dbReference>
<feature type="compositionally biased region" description="Basic and acidic residues" evidence="1">
    <location>
        <begin position="109"/>
        <end position="122"/>
    </location>
</feature>
<evidence type="ECO:0000313" key="3">
    <source>
        <dbReference type="Proteomes" id="UP000586119"/>
    </source>
</evidence>